<dbReference type="Gene3D" id="3.20.20.140">
    <property type="entry name" value="Metal-dependent hydrolases"/>
    <property type="match status" value="1"/>
</dbReference>
<dbReference type="Pfam" id="PF07969">
    <property type="entry name" value="Amidohydro_3"/>
    <property type="match status" value="1"/>
</dbReference>
<dbReference type="OrthoDB" id="9767366at2"/>
<dbReference type="InterPro" id="IPR011059">
    <property type="entry name" value="Metal-dep_hydrolase_composite"/>
</dbReference>
<dbReference type="Gene3D" id="2.30.40.10">
    <property type="entry name" value="Urease, subunit C, domain 1"/>
    <property type="match status" value="1"/>
</dbReference>
<dbReference type="InterPro" id="IPR033932">
    <property type="entry name" value="YtcJ-like"/>
</dbReference>
<organism evidence="2 3">
    <name type="scientific">Hornefia porci</name>
    <dbReference type="NCBI Taxonomy" id="2652292"/>
    <lineage>
        <taxon>Bacteria</taxon>
        <taxon>Bacillati</taxon>
        <taxon>Bacillota</taxon>
        <taxon>Clostridia</taxon>
        <taxon>Peptostreptococcales</taxon>
        <taxon>Anaerovoracaceae</taxon>
        <taxon>Hornefia</taxon>
    </lineage>
</organism>
<keyword evidence="2" id="KW-0378">Hydrolase</keyword>
<sequence length="542" mass="60959">MSKTLLYNAKVYVERGHFEEAVLVEDGIIRAVGGNKELLAAADAETEKRDCEGRTLIPGLNDSHMHFMQFGETRNQAMIEGVTSIDEMIRICREFAEAHPGHVKSGMHAIGWNQDLFTDGDRMPDRHDLDRISTDYPIVLERVCGHIVSVNTTLLNMLHVKENPEFKKEDFGVDENGEPNGLFYGNGTNLAKKVVPDFSLEERHRIILETMDYCVSHGLTSVQSNDVGTTFMDGPVAFDLFHKIYNSGEGKLRYRHQVCFNDLNEFRDYLENGEYAHREELYPKDSWLTLGPLKLFKDGSLGARTALMTNGYVGAPDNHGLEWIASDDMDEYCRLAGEHNLQVVTHCIGDEAVKRAIDSYEKAFVDGKNALRHTVIHCQVTSEELLDRIADEGILVFAQPIFLDYDMRILEELVGKELAATSYAWGSLPRKGAHVAYGTDCPVEDCNPFPNIYMAVTRKNLNGEPAGGFYPDECVDVETAVDAYTVESAYGEFMEDIKGRIKEGYYADMVLLDSDIFTVDPDRIKDILPVMTMVGGRIVFEK</sequence>
<evidence type="ECO:0000259" key="1">
    <source>
        <dbReference type="Pfam" id="PF07969"/>
    </source>
</evidence>
<dbReference type="CDD" id="cd01300">
    <property type="entry name" value="YtcJ_like"/>
    <property type="match status" value="1"/>
</dbReference>
<dbReference type="PANTHER" id="PTHR22642:SF2">
    <property type="entry name" value="PROTEIN LONG AFTER FAR-RED 3"/>
    <property type="match status" value="1"/>
</dbReference>
<dbReference type="Gene3D" id="3.10.310.70">
    <property type="match status" value="1"/>
</dbReference>
<accession>A0A1Q9JKJ0</accession>
<dbReference type="EMBL" id="MJIE01000001">
    <property type="protein sequence ID" value="OLR56674.1"/>
    <property type="molecule type" value="Genomic_DNA"/>
</dbReference>
<reference evidence="2 3" key="1">
    <citation type="journal article" date="2016" name="Appl. Environ. Microbiol.">
        <title>Function and Phylogeny of Bacterial Butyryl Coenzyme A:Acetate Transferases and Their Diversity in the Proximal Colon of Swine.</title>
        <authorList>
            <person name="Trachsel J."/>
            <person name="Bayles D.O."/>
            <person name="Looft T."/>
            <person name="Levine U.Y."/>
            <person name="Allen H.K."/>
        </authorList>
    </citation>
    <scope>NUCLEOTIDE SEQUENCE [LARGE SCALE GENOMIC DNA]</scope>
    <source>
        <strain evidence="2 3">68-3-10</strain>
    </source>
</reference>
<comment type="caution">
    <text evidence="2">The sequence shown here is derived from an EMBL/GenBank/DDBJ whole genome shotgun (WGS) entry which is preliminary data.</text>
</comment>
<dbReference type="AlphaFoldDB" id="A0A1Q9JKJ0"/>
<dbReference type="RefSeq" id="WP_075714475.1">
    <property type="nucleotide sequence ID" value="NZ_MJIE01000001.1"/>
</dbReference>
<evidence type="ECO:0000313" key="2">
    <source>
        <dbReference type="EMBL" id="OLR56674.1"/>
    </source>
</evidence>
<dbReference type="InterPro" id="IPR032466">
    <property type="entry name" value="Metal_Hydrolase"/>
</dbReference>
<evidence type="ECO:0000313" key="3">
    <source>
        <dbReference type="Proteomes" id="UP000187404"/>
    </source>
</evidence>
<protein>
    <submittedName>
        <fullName evidence="2">Amidohydrolase</fullName>
    </submittedName>
</protein>
<keyword evidence="3" id="KW-1185">Reference proteome</keyword>
<dbReference type="GO" id="GO:0016810">
    <property type="term" value="F:hydrolase activity, acting on carbon-nitrogen (but not peptide) bonds"/>
    <property type="evidence" value="ECO:0007669"/>
    <property type="project" value="InterPro"/>
</dbReference>
<dbReference type="STRING" id="1261640.BHK98_11720"/>
<dbReference type="PANTHER" id="PTHR22642">
    <property type="entry name" value="IMIDAZOLONEPROPIONASE"/>
    <property type="match status" value="1"/>
</dbReference>
<dbReference type="SUPFAM" id="SSF51556">
    <property type="entry name" value="Metallo-dependent hydrolases"/>
    <property type="match status" value="1"/>
</dbReference>
<dbReference type="InterPro" id="IPR013108">
    <property type="entry name" value="Amidohydro_3"/>
</dbReference>
<name>A0A1Q9JKJ0_9FIRM</name>
<dbReference type="Proteomes" id="UP000187404">
    <property type="component" value="Unassembled WGS sequence"/>
</dbReference>
<gene>
    <name evidence="2" type="ORF">BHK98_11720</name>
</gene>
<proteinExistence type="predicted"/>
<feature type="domain" description="Amidohydrolase 3" evidence="1">
    <location>
        <begin position="50"/>
        <end position="540"/>
    </location>
</feature>
<dbReference type="SUPFAM" id="SSF51338">
    <property type="entry name" value="Composite domain of metallo-dependent hydrolases"/>
    <property type="match status" value="1"/>
</dbReference>